<protein>
    <submittedName>
        <fullName evidence="2">Putative secreted protein</fullName>
    </submittedName>
</protein>
<evidence type="ECO:0000256" key="1">
    <source>
        <dbReference type="SAM" id="SignalP"/>
    </source>
</evidence>
<keyword evidence="1" id="KW-0732">Signal</keyword>
<accession>A0A6B0UVQ6</accession>
<evidence type="ECO:0000313" key="2">
    <source>
        <dbReference type="EMBL" id="MXU93686.1"/>
    </source>
</evidence>
<feature type="signal peptide" evidence="1">
    <location>
        <begin position="1"/>
        <end position="17"/>
    </location>
</feature>
<dbReference type="AlphaFoldDB" id="A0A6B0UVQ6"/>
<sequence length="150" mass="16550">MSSSLAMWCILRWRALSRPLFSRCLAAMHRMWSSNKNRAASSGTPRPAAPLAAEPPVAPRPCTVMCRHRLSSLSPVTSMSCKNPTNLATPQPSRLESGSTRTSCATSITMKRRIFWDSLLTTTVQAIRSLLFRSRTSSTLTQLARLVRGS</sequence>
<organism evidence="2">
    <name type="scientific">Ixodes ricinus</name>
    <name type="common">Common tick</name>
    <name type="synonym">Acarus ricinus</name>
    <dbReference type="NCBI Taxonomy" id="34613"/>
    <lineage>
        <taxon>Eukaryota</taxon>
        <taxon>Metazoa</taxon>
        <taxon>Ecdysozoa</taxon>
        <taxon>Arthropoda</taxon>
        <taxon>Chelicerata</taxon>
        <taxon>Arachnida</taxon>
        <taxon>Acari</taxon>
        <taxon>Parasitiformes</taxon>
        <taxon>Ixodida</taxon>
        <taxon>Ixodoidea</taxon>
        <taxon>Ixodidae</taxon>
        <taxon>Ixodinae</taxon>
        <taxon>Ixodes</taxon>
    </lineage>
</organism>
<feature type="chain" id="PRO_5025462323" evidence="1">
    <location>
        <begin position="18"/>
        <end position="150"/>
    </location>
</feature>
<proteinExistence type="predicted"/>
<name>A0A6B0UVQ6_IXORI</name>
<reference evidence="2" key="1">
    <citation type="submission" date="2019-12" db="EMBL/GenBank/DDBJ databases">
        <title>An insight into the sialome of adult female Ixodes ricinus ticks feeding for 6 days.</title>
        <authorList>
            <person name="Perner J."/>
            <person name="Ribeiro J.M.C."/>
        </authorList>
    </citation>
    <scope>NUCLEOTIDE SEQUENCE</scope>
    <source>
        <strain evidence="2">Semi-engorged</strain>
        <tissue evidence="2">Salivary glands</tissue>
    </source>
</reference>
<dbReference type="EMBL" id="GIFC01011603">
    <property type="protein sequence ID" value="MXU93686.1"/>
    <property type="molecule type" value="Transcribed_RNA"/>
</dbReference>